<evidence type="ECO:0000256" key="7">
    <source>
        <dbReference type="ARBA" id="ARBA00023242"/>
    </source>
</evidence>
<feature type="region of interest" description="Disordered" evidence="8">
    <location>
        <begin position="74"/>
        <end position="163"/>
    </location>
</feature>
<proteinExistence type="predicted"/>
<gene>
    <name evidence="11" type="ORF">AAFC00_005205</name>
</gene>
<evidence type="ECO:0000256" key="2">
    <source>
        <dbReference type="ARBA" id="ARBA00022723"/>
    </source>
</evidence>
<dbReference type="InterPro" id="IPR036864">
    <property type="entry name" value="Zn2-C6_fun-type_DNA-bd_sf"/>
</dbReference>
<evidence type="ECO:0000313" key="12">
    <source>
        <dbReference type="Proteomes" id="UP001562354"/>
    </source>
</evidence>
<feature type="compositionally biased region" description="Basic and acidic residues" evidence="8">
    <location>
        <begin position="704"/>
        <end position="729"/>
    </location>
</feature>
<evidence type="ECO:0000256" key="4">
    <source>
        <dbReference type="ARBA" id="ARBA00023015"/>
    </source>
</evidence>
<feature type="domain" description="Zn(2)-C6 fungal-type" evidence="10">
    <location>
        <begin position="17"/>
        <end position="46"/>
    </location>
</feature>
<dbReference type="InterPro" id="IPR001138">
    <property type="entry name" value="Zn2Cys6_DnaBD"/>
</dbReference>
<feature type="region of interest" description="Disordered" evidence="8">
    <location>
        <begin position="667"/>
        <end position="763"/>
    </location>
</feature>
<dbReference type="CDD" id="cd00067">
    <property type="entry name" value="GAL4"/>
    <property type="match status" value="1"/>
</dbReference>
<evidence type="ECO:0000256" key="5">
    <source>
        <dbReference type="ARBA" id="ARBA00023125"/>
    </source>
</evidence>
<evidence type="ECO:0000256" key="9">
    <source>
        <dbReference type="SAM" id="Phobius"/>
    </source>
</evidence>
<evidence type="ECO:0000256" key="3">
    <source>
        <dbReference type="ARBA" id="ARBA00022833"/>
    </source>
</evidence>
<dbReference type="Proteomes" id="UP001562354">
    <property type="component" value="Unassembled WGS sequence"/>
</dbReference>
<evidence type="ECO:0000259" key="10">
    <source>
        <dbReference type="PROSITE" id="PS50048"/>
    </source>
</evidence>
<keyword evidence="5" id="KW-0238">DNA-binding</keyword>
<feature type="transmembrane region" description="Helical" evidence="9">
    <location>
        <begin position="579"/>
        <end position="597"/>
    </location>
</feature>
<organism evidence="11 12">
    <name type="scientific">Neodothiora populina</name>
    <dbReference type="NCBI Taxonomy" id="2781224"/>
    <lineage>
        <taxon>Eukaryota</taxon>
        <taxon>Fungi</taxon>
        <taxon>Dikarya</taxon>
        <taxon>Ascomycota</taxon>
        <taxon>Pezizomycotina</taxon>
        <taxon>Dothideomycetes</taxon>
        <taxon>Dothideomycetidae</taxon>
        <taxon>Dothideales</taxon>
        <taxon>Dothioraceae</taxon>
        <taxon>Neodothiora</taxon>
    </lineage>
</organism>
<dbReference type="CDD" id="cd12148">
    <property type="entry name" value="fungal_TF_MHR"/>
    <property type="match status" value="1"/>
</dbReference>
<keyword evidence="4" id="KW-0805">Transcription regulation</keyword>
<keyword evidence="2" id="KW-0479">Metal-binding</keyword>
<keyword evidence="9" id="KW-0812">Transmembrane</keyword>
<dbReference type="Pfam" id="PF04082">
    <property type="entry name" value="Fungal_trans"/>
    <property type="match status" value="1"/>
</dbReference>
<keyword evidence="9" id="KW-1133">Transmembrane helix</keyword>
<dbReference type="GeneID" id="95978904"/>
<evidence type="ECO:0000256" key="6">
    <source>
        <dbReference type="ARBA" id="ARBA00023163"/>
    </source>
</evidence>
<keyword evidence="12" id="KW-1185">Reference proteome</keyword>
<dbReference type="PROSITE" id="PS00463">
    <property type="entry name" value="ZN2_CY6_FUNGAL_1"/>
    <property type="match status" value="1"/>
</dbReference>
<dbReference type="SMART" id="SM00066">
    <property type="entry name" value="GAL4"/>
    <property type="match status" value="1"/>
</dbReference>
<name>A0ABR3PK48_9PEZI</name>
<keyword evidence="6" id="KW-0804">Transcription</keyword>
<keyword evidence="7" id="KW-0539">Nucleus</keyword>
<feature type="compositionally biased region" description="Basic and acidic residues" evidence="8">
    <location>
        <begin position="674"/>
        <end position="696"/>
    </location>
</feature>
<dbReference type="PANTHER" id="PTHR47540">
    <property type="entry name" value="THIAMINE REPRESSIBLE GENES REGULATORY PROTEIN THI5"/>
    <property type="match status" value="1"/>
</dbReference>
<protein>
    <recommendedName>
        <fullName evidence="10">Zn(2)-C6 fungal-type domain-containing protein</fullName>
    </recommendedName>
</protein>
<evidence type="ECO:0000256" key="8">
    <source>
        <dbReference type="SAM" id="MobiDB-lite"/>
    </source>
</evidence>
<dbReference type="InterPro" id="IPR051711">
    <property type="entry name" value="Stress_Response_Reg"/>
</dbReference>
<dbReference type="RefSeq" id="XP_069202782.1">
    <property type="nucleotide sequence ID" value="XM_069348231.1"/>
</dbReference>
<evidence type="ECO:0000256" key="1">
    <source>
        <dbReference type="ARBA" id="ARBA00004123"/>
    </source>
</evidence>
<dbReference type="Pfam" id="PF00172">
    <property type="entry name" value="Zn_clus"/>
    <property type="match status" value="1"/>
</dbReference>
<dbReference type="Gene3D" id="4.10.240.10">
    <property type="entry name" value="Zn(2)-C6 fungal-type DNA-binding domain"/>
    <property type="match status" value="1"/>
</dbReference>
<dbReference type="PROSITE" id="PS50048">
    <property type="entry name" value="ZN2_CY6_FUNGAL_2"/>
    <property type="match status" value="1"/>
</dbReference>
<comment type="caution">
    <text evidence="11">The sequence shown here is derived from an EMBL/GenBank/DDBJ whole genome shotgun (WGS) entry which is preliminary data.</text>
</comment>
<dbReference type="PANTHER" id="PTHR47540:SF1">
    <property type="entry name" value="ACTIVATOR OF STRESS GENES 1-RELATED"/>
    <property type="match status" value="1"/>
</dbReference>
<feature type="compositionally biased region" description="Polar residues" evidence="8">
    <location>
        <begin position="730"/>
        <end position="748"/>
    </location>
</feature>
<evidence type="ECO:0000313" key="11">
    <source>
        <dbReference type="EMBL" id="KAL1306510.1"/>
    </source>
</evidence>
<accession>A0ABR3PK48</accession>
<comment type="subcellular location">
    <subcellularLocation>
        <location evidence="1">Nucleus</location>
    </subcellularLocation>
</comment>
<feature type="compositionally biased region" description="Polar residues" evidence="8">
    <location>
        <begin position="92"/>
        <end position="122"/>
    </location>
</feature>
<keyword evidence="3" id="KW-0862">Zinc</keyword>
<dbReference type="InterPro" id="IPR007219">
    <property type="entry name" value="XnlR_reg_dom"/>
</dbReference>
<dbReference type="SMART" id="SM00906">
    <property type="entry name" value="Fungal_trans"/>
    <property type="match status" value="1"/>
</dbReference>
<keyword evidence="9" id="KW-0472">Membrane</keyword>
<dbReference type="SUPFAM" id="SSF57701">
    <property type="entry name" value="Zn2/Cys6 DNA-binding domain"/>
    <property type="match status" value="1"/>
</dbReference>
<reference evidence="11 12" key="1">
    <citation type="submission" date="2024-07" db="EMBL/GenBank/DDBJ databases">
        <title>Draft sequence of the Neodothiora populina.</title>
        <authorList>
            <person name="Drown D.D."/>
            <person name="Schuette U.S."/>
            <person name="Buechlein A.B."/>
            <person name="Rusch D.R."/>
            <person name="Winton L.W."/>
            <person name="Adams G.A."/>
        </authorList>
    </citation>
    <scope>NUCLEOTIDE SEQUENCE [LARGE SCALE GENOMIC DNA]</scope>
    <source>
        <strain evidence="11 12">CPC 39397</strain>
    </source>
</reference>
<sequence length="763" mass="85849">MEENDALPRKRPRINRACAACRRRKIKCDGSQPCKACTTNELICSYDEDERRRNGPEYIQTLEKKVEELELLLGHQPHRSDRGGSLGRYSSMGHSNRYNSDMSSKASSTQRGMSRTQSSGFNSHSSSVRPSPSRRRSQTSKQSYDDDVVEAMGGTSENESSSEERYWGHFGGLSLLQRMRKLCSSVAGMHQSSQGDSVEDDFVSAFDSASPANGSSGSWDAFAILPSRDRLMECINITLEQACCLLDFIDRSSVEGIVRHIYDTDSFDYTAQDRKMLALLFAMMAVGRRFEVENGDSTKLKNNISKGLRYFRASRSILDVADCHDIISLQTVLCLVIYLQASSMLSTCYSYICAAVAASLRMGLHSPAILETLSPDQRRIRRCIFSVINIMDTYVTTSLGLPRTLRDVDSESVVPIPQPSDSFTPVSFFLPEDADISLTATNAHAKLIHIMARAIDSHHPLNRPPCQQNGFYTVEYHRIVAVEEELEAWYNALPASLTFDSNDDIHKLRCQLLLRMAYAHVQMVLYRPFLHHAAKIIRPAREVRYKSYACGSACVKAAMQVAWLAEALEVRGLFNEACWFVALGVSFAATILMLFVLSNEGNDTIKAEAEAAEKLKNLLMRHADRSLSARRSSKFLQVGPPYHLTLQAALLRHIALRIPSFRPAKIRPHSVQSADKRPLPQELIDTKRKGTKHPYDDLSGYTDETFRTPRDPRTEGSQQEQHEDTHDQDVTMNAETRTEEGQQPTLQALSYPRMHPYLDDMTL</sequence>
<dbReference type="EMBL" id="JBFMKM010000004">
    <property type="protein sequence ID" value="KAL1306510.1"/>
    <property type="molecule type" value="Genomic_DNA"/>
</dbReference>